<dbReference type="SUPFAM" id="SSF52540">
    <property type="entry name" value="P-loop containing nucleoside triphosphate hydrolases"/>
    <property type="match status" value="1"/>
</dbReference>
<dbReference type="OrthoDB" id="6108017at2759"/>
<dbReference type="Proteomes" id="UP000631114">
    <property type="component" value="Unassembled WGS sequence"/>
</dbReference>
<dbReference type="PROSITE" id="PS51456">
    <property type="entry name" value="MYOSIN_MOTOR"/>
    <property type="match status" value="1"/>
</dbReference>
<evidence type="ECO:0000313" key="6">
    <source>
        <dbReference type="EMBL" id="KAF9612807.1"/>
    </source>
</evidence>
<keyword evidence="4" id="KW-0518">Myosin</keyword>
<keyword evidence="2" id="KW-0067">ATP-binding</keyword>
<dbReference type="InterPro" id="IPR027417">
    <property type="entry name" value="P-loop_NTPase"/>
</dbReference>
<comment type="caution">
    <text evidence="4">Lacks conserved residue(s) required for the propagation of feature annotation.</text>
</comment>
<dbReference type="AlphaFoldDB" id="A0A835IAK7"/>
<dbReference type="SMART" id="SM00242">
    <property type="entry name" value="MYSc"/>
    <property type="match status" value="1"/>
</dbReference>
<accession>A0A835IAK7</accession>
<dbReference type="GO" id="GO:0051015">
    <property type="term" value="F:actin filament binding"/>
    <property type="evidence" value="ECO:0007669"/>
    <property type="project" value="TreeGrafter"/>
</dbReference>
<reference evidence="6 7" key="1">
    <citation type="submission" date="2020-10" db="EMBL/GenBank/DDBJ databases">
        <title>The Coptis chinensis genome and diversification of protoberbering-type alkaloids.</title>
        <authorList>
            <person name="Wang B."/>
            <person name="Shu S."/>
            <person name="Song C."/>
            <person name="Liu Y."/>
        </authorList>
    </citation>
    <scope>NUCLEOTIDE SEQUENCE [LARGE SCALE GENOMIC DNA]</scope>
    <source>
        <strain evidence="6">HL-2020</strain>
        <tissue evidence="6">Leaf</tissue>
    </source>
</reference>
<proteinExistence type="inferred from homology"/>
<evidence type="ECO:0000256" key="4">
    <source>
        <dbReference type="PROSITE-ProRule" id="PRU00782"/>
    </source>
</evidence>
<evidence type="ECO:0000256" key="3">
    <source>
        <dbReference type="ARBA" id="ARBA00023203"/>
    </source>
</evidence>
<dbReference type="PANTHER" id="PTHR13140:SF270">
    <property type="entry name" value="MYOSIN-12"/>
    <property type="match status" value="1"/>
</dbReference>
<comment type="similarity">
    <text evidence="4">Belongs to the TRAFAC class myosin-kinesin ATPase superfamily. Myosin family.</text>
</comment>
<keyword evidence="4" id="KW-0505">Motor protein</keyword>
<evidence type="ECO:0000256" key="1">
    <source>
        <dbReference type="ARBA" id="ARBA00022741"/>
    </source>
</evidence>
<dbReference type="EMBL" id="JADFTS010000003">
    <property type="protein sequence ID" value="KAF9612807.1"/>
    <property type="molecule type" value="Genomic_DNA"/>
</dbReference>
<dbReference type="Gene3D" id="1.20.58.530">
    <property type="match status" value="1"/>
</dbReference>
<dbReference type="Pfam" id="PF00063">
    <property type="entry name" value="Myosin_head"/>
    <property type="match status" value="1"/>
</dbReference>
<dbReference type="GO" id="GO:0016459">
    <property type="term" value="C:myosin complex"/>
    <property type="evidence" value="ECO:0007669"/>
    <property type="project" value="UniProtKB-KW"/>
</dbReference>
<evidence type="ECO:0000313" key="7">
    <source>
        <dbReference type="Proteomes" id="UP000631114"/>
    </source>
</evidence>
<comment type="caution">
    <text evidence="6">The sequence shown here is derived from an EMBL/GenBank/DDBJ whole genome shotgun (WGS) entry which is preliminary data.</text>
</comment>
<feature type="domain" description="Myosin motor" evidence="5">
    <location>
        <begin position="1"/>
        <end position="154"/>
    </location>
</feature>
<organism evidence="6 7">
    <name type="scientific">Coptis chinensis</name>
    <dbReference type="NCBI Taxonomy" id="261450"/>
    <lineage>
        <taxon>Eukaryota</taxon>
        <taxon>Viridiplantae</taxon>
        <taxon>Streptophyta</taxon>
        <taxon>Embryophyta</taxon>
        <taxon>Tracheophyta</taxon>
        <taxon>Spermatophyta</taxon>
        <taxon>Magnoliopsida</taxon>
        <taxon>Ranunculales</taxon>
        <taxon>Ranunculaceae</taxon>
        <taxon>Coptidoideae</taxon>
        <taxon>Coptis</taxon>
    </lineage>
</organism>
<keyword evidence="3 4" id="KW-0009">Actin-binding</keyword>
<name>A0A835IAK7_9MAGN</name>
<evidence type="ECO:0000256" key="2">
    <source>
        <dbReference type="ARBA" id="ARBA00022840"/>
    </source>
</evidence>
<dbReference type="InterPro" id="IPR001609">
    <property type="entry name" value="Myosin_head_motor_dom-like"/>
</dbReference>
<dbReference type="GO" id="GO:0000146">
    <property type="term" value="F:microfilament motor activity"/>
    <property type="evidence" value="ECO:0007669"/>
    <property type="project" value="TreeGrafter"/>
</dbReference>
<dbReference type="GO" id="GO:0016020">
    <property type="term" value="C:membrane"/>
    <property type="evidence" value="ECO:0007669"/>
    <property type="project" value="TreeGrafter"/>
</dbReference>
<evidence type="ECO:0000259" key="5">
    <source>
        <dbReference type="PROSITE" id="PS51456"/>
    </source>
</evidence>
<dbReference type="GO" id="GO:0005737">
    <property type="term" value="C:cytoplasm"/>
    <property type="evidence" value="ECO:0007669"/>
    <property type="project" value="TreeGrafter"/>
</dbReference>
<gene>
    <name evidence="6" type="ORF">IFM89_004217</name>
</gene>
<protein>
    <recommendedName>
        <fullName evidence="5">Myosin motor domain-containing protein</fullName>
    </recommendedName>
</protein>
<keyword evidence="7" id="KW-1185">Reference proteome</keyword>
<sequence>MEQDEYTKEEIDWSYIEFVDNQDVLDLIEKKPGGIIALLDEVCMFLKSTHETFAQKLYQTFKNNKGFMKPKLSRTDFTISHYAGEVTYQADQFLDKNKDYVVAEHQELMTTSKCSFVAGLIPPTPDGSSKSSKFLRLEHILRYFYSTFIPTFSY</sequence>
<keyword evidence="1" id="KW-0547">Nucleotide-binding</keyword>
<dbReference type="GO" id="GO:0007015">
    <property type="term" value="P:actin filament organization"/>
    <property type="evidence" value="ECO:0007669"/>
    <property type="project" value="TreeGrafter"/>
</dbReference>
<dbReference type="PANTHER" id="PTHR13140">
    <property type="entry name" value="MYOSIN"/>
    <property type="match status" value="1"/>
</dbReference>
<dbReference type="GO" id="GO:0005524">
    <property type="term" value="F:ATP binding"/>
    <property type="evidence" value="ECO:0007669"/>
    <property type="project" value="UniProtKB-KW"/>
</dbReference>